<keyword evidence="7 8" id="KW-0408">Iron</keyword>
<keyword evidence="6" id="KW-0560">Oxidoreductase</keyword>
<dbReference type="InterPro" id="IPR017511">
    <property type="entry name" value="PQQ_mDH"/>
</dbReference>
<dbReference type="SMART" id="SM00564">
    <property type="entry name" value="PQQ"/>
    <property type="match status" value="5"/>
</dbReference>
<dbReference type="SUPFAM" id="SSF46626">
    <property type="entry name" value="Cytochrome c"/>
    <property type="match status" value="1"/>
</dbReference>
<sequence length="942" mass="103792">MKPLAYLVAIVPFLYVYTHRAPAPAVMAFEPDSIPESRNTDKYDNFTDWAIYRGDKKANQYAELAQINATNVHQLRKAWEYHTGDPKGPSMYSNPIMVNGLLYFTTPRLHAVALNAVTGKPVWVFDPARYSADKKEFRGRSRGVTYWEDAGGNKQRIFNFVKDRVYALDARTGALIESFGEKGFIDLRKNLPVDPAKADIEVTTPGIVYKNFLIIGSRVPEGEDSTPGDIRAYDTETGQFKWIFHTIPQKGEFGYDTWKRVDGVTYGGANPWGGLSLDEERGWVFCATGSPAADFIYGGDRKGLNLFGNCVLALDATTGKRKWHYQTIHHDIFDYDNPPAPMLTTITTNGKSRDAVVQFTKMGLTFVLDRDTGEPIFPVVEMPVPPSEVPGEEAWPTQPFPLKPAPLNRLILTEADLTNITPESRASALKQFRKYKTGYLYTPASQQGTITLPGHQGGMEWGGGSYDPYANVVYVNVNEAPTINQLVPYQDMGNVALATAAERGAMLYNRNCTSCHGANRQGNPPAFPPLTNLKLSSAEIRTVLHAGRGMMPAFSQFTNEQVNDLVAFLESRPQAVKPEKAVAGRVRYANEAPFFVDPYGYPAIAPPWGTLNAVDLATGDIRWKVPLGEYPELVAKGIRNTGSKSFGGPVATAGDVVFMAGTPDEKIRAFSKHTGEVLWEYQLPAGGYATPSVYMIDGKQYVVIAAGGGGKNGTKYGDSIIAFALPDTDDRQSQQTKTNTDWIDLFDGATLTGWVPLNGAHTYAVEDGAIVGRTKEGSPNSFLCTRQTFADFELELDVTVDSVTNSGIQIRSRAKPITVGKGHDLRAGRVYGPQVEMQRNHRPGTPTTGLIYGEALGTGWLSSPDKIQNGHHLLNNEGWNRLRIVAKGPRIQTWLNGQPIEDLTHEGVYKSNPSGFIGLQMHGIDGKGPYVMRWKNIRIRRL</sequence>
<dbReference type="Pfam" id="PF01011">
    <property type="entry name" value="PQQ"/>
    <property type="match status" value="2"/>
</dbReference>
<dbReference type="InterPro" id="IPR018391">
    <property type="entry name" value="PQQ_b-propeller_rpt"/>
</dbReference>
<organism evidence="10 11">
    <name type="scientific">Nibrella saemangeumensis</name>
    <dbReference type="NCBI Taxonomy" id="1084526"/>
    <lineage>
        <taxon>Bacteria</taxon>
        <taxon>Pseudomonadati</taxon>
        <taxon>Bacteroidota</taxon>
        <taxon>Cytophagia</taxon>
        <taxon>Cytophagales</taxon>
        <taxon>Spirosomataceae</taxon>
        <taxon>Nibrella</taxon>
    </lineage>
</organism>
<comment type="similarity">
    <text evidence="2">Belongs to the bacterial PQQ dehydrogenase family.</text>
</comment>
<evidence type="ECO:0000256" key="8">
    <source>
        <dbReference type="PROSITE-ProRule" id="PRU00433"/>
    </source>
</evidence>
<dbReference type="Proteomes" id="UP001501175">
    <property type="component" value="Unassembled WGS sequence"/>
</dbReference>
<evidence type="ECO:0000256" key="6">
    <source>
        <dbReference type="ARBA" id="ARBA00023002"/>
    </source>
</evidence>
<comment type="caution">
    <text evidence="10">The sequence shown here is derived from an EMBL/GenBank/DDBJ whole genome shotgun (WGS) entry which is preliminary data.</text>
</comment>
<name>A0ABP8MPR5_9BACT</name>
<evidence type="ECO:0000256" key="7">
    <source>
        <dbReference type="ARBA" id="ARBA00023004"/>
    </source>
</evidence>
<protein>
    <recommendedName>
        <fullName evidence="9">Cytochrome c domain-containing protein</fullName>
    </recommendedName>
</protein>
<evidence type="ECO:0000256" key="5">
    <source>
        <dbReference type="ARBA" id="ARBA00022729"/>
    </source>
</evidence>
<evidence type="ECO:0000256" key="4">
    <source>
        <dbReference type="ARBA" id="ARBA00022723"/>
    </source>
</evidence>
<dbReference type="Gene3D" id="2.60.120.560">
    <property type="entry name" value="Exo-inulinase, domain 1"/>
    <property type="match status" value="1"/>
</dbReference>
<dbReference type="InterPro" id="IPR002372">
    <property type="entry name" value="PQQ_rpt_dom"/>
</dbReference>
<dbReference type="Gene3D" id="1.10.760.10">
    <property type="entry name" value="Cytochrome c-like domain"/>
    <property type="match status" value="1"/>
</dbReference>
<keyword evidence="5" id="KW-0732">Signal</keyword>
<reference evidence="11" key="1">
    <citation type="journal article" date="2019" name="Int. J. Syst. Evol. Microbiol.">
        <title>The Global Catalogue of Microorganisms (GCM) 10K type strain sequencing project: providing services to taxonomists for standard genome sequencing and annotation.</title>
        <authorList>
            <consortium name="The Broad Institute Genomics Platform"/>
            <consortium name="The Broad Institute Genome Sequencing Center for Infectious Disease"/>
            <person name="Wu L."/>
            <person name="Ma J."/>
        </authorList>
    </citation>
    <scope>NUCLEOTIDE SEQUENCE [LARGE SCALE GENOMIC DNA]</scope>
    <source>
        <strain evidence="11">JCM 17927</strain>
    </source>
</reference>
<dbReference type="RefSeq" id="WP_345242323.1">
    <property type="nucleotide sequence ID" value="NZ_BAABHD010000021.1"/>
</dbReference>
<accession>A0ABP8MPR5</accession>
<dbReference type="EMBL" id="BAABHD010000021">
    <property type="protein sequence ID" value="GAA4452477.1"/>
    <property type="molecule type" value="Genomic_DNA"/>
</dbReference>
<evidence type="ECO:0000313" key="11">
    <source>
        <dbReference type="Proteomes" id="UP001501175"/>
    </source>
</evidence>
<evidence type="ECO:0000256" key="1">
    <source>
        <dbReference type="ARBA" id="ARBA00001931"/>
    </source>
</evidence>
<dbReference type="Pfam" id="PF06439">
    <property type="entry name" value="3keto-disac_hyd"/>
    <property type="match status" value="1"/>
</dbReference>
<feature type="domain" description="Cytochrome c" evidence="9">
    <location>
        <begin position="499"/>
        <end position="573"/>
    </location>
</feature>
<evidence type="ECO:0000259" key="9">
    <source>
        <dbReference type="PROSITE" id="PS51007"/>
    </source>
</evidence>
<dbReference type="PANTHER" id="PTHR32303">
    <property type="entry name" value="QUINOPROTEIN ALCOHOL DEHYDROGENASE (CYTOCHROME C)"/>
    <property type="match status" value="1"/>
</dbReference>
<proteinExistence type="inferred from homology"/>
<dbReference type="InterPro" id="IPR010496">
    <property type="entry name" value="AL/BT2_dom"/>
</dbReference>
<gene>
    <name evidence="10" type="ORF">GCM10023189_15970</name>
</gene>
<keyword evidence="3 8" id="KW-0349">Heme</keyword>
<evidence type="ECO:0000313" key="10">
    <source>
        <dbReference type="EMBL" id="GAA4452477.1"/>
    </source>
</evidence>
<evidence type="ECO:0000256" key="3">
    <source>
        <dbReference type="ARBA" id="ARBA00022617"/>
    </source>
</evidence>
<dbReference type="InterPro" id="IPR011047">
    <property type="entry name" value="Quinoprotein_ADH-like_sf"/>
</dbReference>
<dbReference type="InterPro" id="IPR009056">
    <property type="entry name" value="Cyt_c-like_dom"/>
</dbReference>
<dbReference type="InterPro" id="IPR036909">
    <property type="entry name" value="Cyt_c-like_dom_sf"/>
</dbReference>
<keyword evidence="4 8" id="KW-0479">Metal-binding</keyword>
<dbReference type="Pfam" id="PF00034">
    <property type="entry name" value="Cytochrom_C"/>
    <property type="match status" value="1"/>
</dbReference>
<dbReference type="CDD" id="cd10280">
    <property type="entry name" value="PQQ_mGDH"/>
    <property type="match status" value="1"/>
</dbReference>
<dbReference type="PROSITE" id="PS51007">
    <property type="entry name" value="CYTC"/>
    <property type="match status" value="1"/>
</dbReference>
<keyword evidence="11" id="KW-1185">Reference proteome</keyword>
<dbReference type="Gene3D" id="2.140.10.10">
    <property type="entry name" value="Quinoprotein alcohol dehydrogenase-like superfamily"/>
    <property type="match status" value="2"/>
</dbReference>
<dbReference type="PANTHER" id="PTHR32303:SF4">
    <property type="entry name" value="QUINOPROTEIN GLUCOSE DEHYDROGENASE"/>
    <property type="match status" value="1"/>
</dbReference>
<evidence type="ECO:0000256" key="2">
    <source>
        <dbReference type="ARBA" id="ARBA00008156"/>
    </source>
</evidence>
<comment type="cofactor">
    <cofactor evidence="1">
        <name>pyrroloquinoline quinone</name>
        <dbReference type="ChEBI" id="CHEBI:58442"/>
    </cofactor>
</comment>
<dbReference type="SUPFAM" id="SSF50998">
    <property type="entry name" value="Quinoprotein alcohol dehydrogenase-like"/>
    <property type="match status" value="1"/>
</dbReference>